<feature type="transmembrane region" description="Helical" evidence="1">
    <location>
        <begin position="99"/>
        <end position="120"/>
    </location>
</feature>
<gene>
    <name evidence="2" type="ORF">SAMN04488116_2101</name>
</gene>
<feature type="transmembrane region" description="Helical" evidence="1">
    <location>
        <begin position="76"/>
        <end position="93"/>
    </location>
</feature>
<protein>
    <submittedName>
        <fullName evidence="2">MerC mercury resistance protein</fullName>
    </submittedName>
</protein>
<keyword evidence="1" id="KW-0812">Transmembrane</keyword>
<sequence>MANLVNLSSKSDVVGAIASILCFLHCLAAPFLFVVQAGLVAGEGSHPWWWGTLDMGFLAISLLAVYWSAKKTTKGWVKVGFWGLWGVLALIILNEKMGIVHLMEQVIYLPTLGLVFLHFYNRQYCHCKDENCCAEG</sequence>
<dbReference type="GO" id="GO:0015097">
    <property type="term" value="F:mercury ion transmembrane transporter activity"/>
    <property type="evidence" value="ECO:0007669"/>
    <property type="project" value="InterPro"/>
</dbReference>
<keyword evidence="3" id="KW-1185">Reference proteome</keyword>
<feature type="transmembrane region" description="Helical" evidence="1">
    <location>
        <begin position="12"/>
        <end position="35"/>
    </location>
</feature>
<dbReference type="OrthoDB" id="1274419at2"/>
<keyword evidence="1" id="KW-1133">Transmembrane helix</keyword>
<dbReference type="Proteomes" id="UP000184532">
    <property type="component" value="Unassembled WGS sequence"/>
</dbReference>
<proteinExistence type="predicted"/>
<dbReference type="STRING" id="570519.SAMN04488116_2101"/>
<dbReference type="EMBL" id="FQWL01000003">
    <property type="protein sequence ID" value="SHG68797.1"/>
    <property type="molecule type" value="Genomic_DNA"/>
</dbReference>
<dbReference type="RefSeq" id="WP_084732620.1">
    <property type="nucleotide sequence ID" value="NZ_FQWL01000003.1"/>
</dbReference>
<keyword evidence="1" id="KW-0472">Membrane</keyword>
<reference evidence="3" key="1">
    <citation type="submission" date="2016-11" db="EMBL/GenBank/DDBJ databases">
        <authorList>
            <person name="Varghese N."/>
            <person name="Submissions S."/>
        </authorList>
    </citation>
    <scope>NUCLEOTIDE SEQUENCE [LARGE SCALE GENOMIC DNA]</scope>
    <source>
        <strain evidence="3">DSM 22638</strain>
    </source>
</reference>
<dbReference type="AlphaFoldDB" id="A0A1M5LUR5"/>
<organism evidence="2 3">
    <name type="scientific">Flagellimonas flava</name>
    <dbReference type="NCBI Taxonomy" id="570519"/>
    <lineage>
        <taxon>Bacteria</taxon>
        <taxon>Pseudomonadati</taxon>
        <taxon>Bacteroidota</taxon>
        <taxon>Flavobacteriia</taxon>
        <taxon>Flavobacteriales</taxon>
        <taxon>Flavobacteriaceae</taxon>
        <taxon>Flagellimonas</taxon>
    </lineage>
</organism>
<feature type="transmembrane region" description="Helical" evidence="1">
    <location>
        <begin position="47"/>
        <end position="69"/>
    </location>
</feature>
<name>A0A1M5LUR5_9FLAO</name>
<evidence type="ECO:0000313" key="2">
    <source>
        <dbReference type="EMBL" id="SHG68797.1"/>
    </source>
</evidence>
<dbReference type="GO" id="GO:0016020">
    <property type="term" value="C:membrane"/>
    <property type="evidence" value="ECO:0007669"/>
    <property type="project" value="InterPro"/>
</dbReference>
<dbReference type="Pfam" id="PF03203">
    <property type="entry name" value="MerC"/>
    <property type="match status" value="1"/>
</dbReference>
<dbReference type="InterPro" id="IPR004891">
    <property type="entry name" value="Mercury-R_MerC"/>
</dbReference>
<evidence type="ECO:0000313" key="3">
    <source>
        <dbReference type="Proteomes" id="UP000184532"/>
    </source>
</evidence>
<accession>A0A1M5LUR5</accession>
<evidence type="ECO:0000256" key="1">
    <source>
        <dbReference type="SAM" id="Phobius"/>
    </source>
</evidence>